<dbReference type="EMBL" id="CM000768">
    <property type="protein sequence ID" value="OQU77792.1"/>
    <property type="molecule type" value="Genomic_DNA"/>
</dbReference>
<evidence type="ECO:0000256" key="1">
    <source>
        <dbReference type="SAM" id="MobiDB-lite"/>
    </source>
</evidence>
<reference evidence="2" key="2">
    <citation type="submission" date="2017-02" db="EMBL/GenBank/DDBJ databases">
        <title>WGS assembly of Sorghum bicolor.</title>
        <authorList>
            <person name="Paterson A."/>
            <person name="Mullet J."/>
            <person name="Bowers J."/>
            <person name="Bruggmann R."/>
            <person name="Dubchak I."/>
            <person name="Grimwood J."/>
            <person name="Gundlach H."/>
            <person name="Haberer G."/>
            <person name="Hellsten U."/>
            <person name="Mitros T."/>
            <person name="Poliakov A."/>
            <person name="Schmutz J."/>
            <person name="Spannagl M."/>
            <person name="Tang H."/>
            <person name="Wang X."/>
            <person name="Wicker T."/>
            <person name="Bharti A."/>
            <person name="Chapman J."/>
            <person name="Feltus F."/>
            <person name="Gowik U."/>
            <person name="Grigoriev I."/>
            <person name="Lyons E."/>
            <person name="Maher C."/>
            <person name="Martis M."/>
            <person name="Narechania A."/>
            <person name="Otillar R."/>
            <person name="Penning B."/>
            <person name="Salamov A."/>
            <person name="Wang Y."/>
            <person name="Zhang L."/>
            <person name="Carpita N."/>
            <person name="Freeling M."/>
            <person name="Gingle A."/>
            <person name="Hash C."/>
            <person name="Keller B."/>
            <person name="Klein P."/>
            <person name="Kresovich S."/>
            <person name="Mccann M."/>
            <person name="Ming R."/>
            <person name="Peterson D."/>
            <person name="Rahman M."/>
            <person name="Ware D."/>
            <person name="Westhoff P."/>
            <person name="Mayer K."/>
            <person name="Messing J."/>
            <person name="Sims D."/>
            <person name="Jenkins J."/>
            <person name="Shu S."/>
            <person name="Rokhsar D."/>
        </authorList>
    </citation>
    <scope>NUCLEOTIDE SEQUENCE</scope>
</reference>
<feature type="compositionally biased region" description="Basic and acidic residues" evidence="1">
    <location>
        <begin position="69"/>
        <end position="86"/>
    </location>
</feature>
<dbReference type="Proteomes" id="UP000000768">
    <property type="component" value="Chromosome 9"/>
</dbReference>
<sequence>MPAFMHCGDEENNLAEHPQDDDVVQISTTDATSYFHAASHAAKQDALAIWWIGRHRDRTGCSRQRHRGAPRELGPHDDLEHMAHMS</sequence>
<keyword evidence="3" id="KW-1185">Reference proteome</keyword>
<evidence type="ECO:0000313" key="3">
    <source>
        <dbReference type="Proteomes" id="UP000000768"/>
    </source>
</evidence>
<gene>
    <name evidence="2" type="ORF">SORBI_3009G103400</name>
</gene>
<dbReference type="Gramene" id="KXG21754">
    <property type="protein sequence ID" value="KXG21754"/>
    <property type="gene ID" value="SORBI_3009G103400"/>
</dbReference>
<dbReference type="EMBL" id="CM000768">
    <property type="protein sequence ID" value="KXG21754.1"/>
    <property type="molecule type" value="Genomic_DNA"/>
</dbReference>
<feature type="region of interest" description="Disordered" evidence="1">
    <location>
        <begin position="1"/>
        <end position="20"/>
    </location>
</feature>
<evidence type="ECO:0000313" key="2">
    <source>
        <dbReference type="EMBL" id="KXG21754.1"/>
    </source>
</evidence>
<proteinExistence type="predicted"/>
<accession>A0A1B6P7V5</accession>
<name>A0A1B6P7V5_SORBI</name>
<protein>
    <submittedName>
        <fullName evidence="2">Uncharacterized protein</fullName>
    </submittedName>
</protein>
<feature type="region of interest" description="Disordered" evidence="1">
    <location>
        <begin position="60"/>
        <end position="86"/>
    </location>
</feature>
<dbReference type="InParanoid" id="A0A1B6P7V5"/>
<dbReference type="Gramene" id="OQU77792">
    <property type="protein sequence ID" value="OQU77792"/>
    <property type="gene ID" value="SORBI_3009G103400"/>
</dbReference>
<dbReference type="AlphaFoldDB" id="A0A1B6P7V5"/>
<reference evidence="2 3" key="1">
    <citation type="journal article" date="2009" name="Nature">
        <title>The Sorghum bicolor genome and the diversification of grasses.</title>
        <authorList>
            <person name="Paterson A.H."/>
            <person name="Bowers J.E."/>
            <person name="Bruggmann R."/>
            <person name="Dubchak I."/>
            <person name="Grimwood J."/>
            <person name="Gundlach H."/>
            <person name="Haberer G."/>
            <person name="Hellsten U."/>
            <person name="Mitros T."/>
            <person name="Poliakov A."/>
            <person name="Schmutz J."/>
            <person name="Spannagl M."/>
            <person name="Tang H."/>
            <person name="Wang X."/>
            <person name="Wicker T."/>
            <person name="Bharti A.K."/>
            <person name="Chapman J."/>
            <person name="Feltus F.A."/>
            <person name="Gowik U."/>
            <person name="Grigoriev I.V."/>
            <person name="Lyons E."/>
            <person name="Maher C.A."/>
            <person name="Martis M."/>
            <person name="Narechania A."/>
            <person name="Otillar R.P."/>
            <person name="Penning B.W."/>
            <person name="Salamov A.A."/>
            <person name="Wang Y."/>
            <person name="Zhang L."/>
            <person name="Carpita N.C."/>
            <person name="Freeling M."/>
            <person name="Gingle A.R."/>
            <person name="Hash C.T."/>
            <person name="Keller B."/>
            <person name="Klein P."/>
            <person name="Kresovich S."/>
            <person name="McCann M.C."/>
            <person name="Ming R."/>
            <person name="Peterson D.G."/>
            <person name="Mehboob-ur-Rahman"/>
            <person name="Ware D."/>
            <person name="Westhoff P."/>
            <person name="Mayer K.F."/>
            <person name="Messing J."/>
            <person name="Rokhsar D.S."/>
        </authorList>
    </citation>
    <scope>NUCLEOTIDE SEQUENCE [LARGE SCALE GENOMIC DNA]</scope>
    <source>
        <strain evidence="3">cv. BTx623</strain>
    </source>
</reference>
<reference evidence="3" key="3">
    <citation type="journal article" date="2018" name="Plant J.">
        <title>The Sorghum bicolor reference genome: improved assembly, gene annotations, a transcriptome atlas, and signatures of genome organization.</title>
        <authorList>
            <person name="McCormick R.F."/>
            <person name="Truong S.K."/>
            <person name="Sreedasyam A."/>
            <person name="Jenkins J."/>
            <person name="Shu S."/>
            <person name="Sims D."/>
            <person name="Kennedy M."/>
            <person name="Amirebrahimi M."/>
            <person name="Weers B.D."/>
            <person name="McKinley B."/>
            <person name="Mattison A."/>
            <person name="Morishige D.T."/>
            <person name="Grimwood J."/>
            <person name="Schmutz J."/>
            <person name="Mullet J.E."/>
        </authorList>
    </citation>
    <scope>NUCLEOTIDE SEQUENCE [LARGE SCALE GENOMIC DNA]</scope>
    <source>
        <strain evidence="3">cv. BTx623</strain>
    </source>
</reference>
<organism evidence="2 3">
    <name type="scientific">Sorghum bicolor</name>
    <name type="common">Sorghum</name>
    <name type="synonym">Sorghum vulgare</name>
    <dbReference type="NCBI Taxonomy" id="4558"/>
    <lineage>
        <taxon>Eukaryota</taxon>
        <taxon>Viridiplantae</taxon>
        <taxon>Streptophyta</taxon>
        <taxon>Embryophyta</taxon>
        <taxon>Tracheophyta</taxon>
        <taxon>Spermatophyta</taxon>
        <taxon>Magnoliopsida</taxon>
        <taxon>Liliopsida</taxon>
        <taxon>Poales</taxon>
        <taxon>Poaceae</taxon>
        <taxon>PACMAD clade</taxon>
        <taxon>Panicoideae</taxon>
        <taxon>Andropogonodae</taxon>
        <taxon>Andropogoneae</taxon>
        <taxon>Sorghinae</taxon>
        <taxon>Sorghum</taxon>
    </lineage>
</organism>